<dbReference type="Gene3D" id="3.30.200.20">
    <property type="entry name" value="Phosphorylase Kinase, domain 1"/>
    <property type="match status" value="1"/>
</dbReference>
<dbReference type="SUPFAM" id="SSF56112">
    <property type="entry name" value="Protein kinase-like (PK-like)"/>
    <property type="match status" value="1"/>
</dbReference>
<evidence type="ECO:0000313" key="4">
    <source>
        <dbReference type="Proteomes" id="UP000324800"/>
    </source>
</evidence>
<dbReference type="GO" id="GO:0005524">
    <property type="term" value="F:ATP binding"/>
    <property type="evidence" value="ECO:0007669"/>
    <property type="project" value="UniProtKB-UniRule"/>
</dbReference>
<feature type="non-terminal residue" evidence="3">
    <location>
        <position position="82"/>
    </location>
</feature>
<name>A0A5J4WPY3_9EUKA</name>
<dbReference type="EMBL" id="SNRW01001282">
    <property type="protein sequence ID" value="KAA6397020.1"/>
    <property type="molecule type" value="Genomic_DNA"/>
</dbReference>
<accession>A0A5J4WPY3</accession>
<feature type="domain" description="Protein kinase" evidence="2">
    <location>
        <begin position="19"/>
        <end position="82"/>
    </location>
</feature>
<keyword evidence="1" id="KW-0547">Nucleotide-binding</keyword>
<protein>
    <recommendedName>
        <fullName evidence="2">Protein kinase domain-containing protein</fullName>
    </recommendedName>
</protein>
<evidence type="ECO:0000259" key="2">
    <source>
        <dbReference type="PROSITE" id="PS50011"/>
    </source>
</evidence>
<comment type="caution">
    <text evidence="3">The sequence shown here is derived from an EMBL/GenBank/DDBJ whole genome shotgun (WGS) entry which is preliminary data.</text>
</comment>
<dbReference type="PROSITE" id="PS00107">
    <property type="entry name" value="PROTEIN_KINASE_ATP"/>
    <property type="match status" value="1"/>
</dbReference>
<proteinExistence type="predicted"/>
<dbReference type="InterPro" id="IPR011009">
    <property type="entry name" value="Kinase-like_dom_sf"/>
</dbReference>
<feature type="binding site" evidence="1">
    <location>
        <position position="48"/>
    </location>
    <ligand>
        <name>ATP</name>
        <dbReference type="ChEBI" id="CHEBI:30616"/>
    </ligand>
</feature>
<dbReference type="InterPro" id="IPR017441">
    <property type="entry name" value="Protein_kinase_ATP_BS"/>
</dbReference>
<gene>
    <name evidence="3" type="ORF">EZS28_007450</name>
</gene>
<dbReference type="GO" id="GO:0004672">
    <property type="term" value="F:protein kinase activity"/>
    <property type="evidence" value="ECO:0007669"/>
    <property type="project" value="InterPro"/>
</dbReference>
<dbReference type="AlphaFoldDB" id="A0A5J4WPY3"/>
<keyword evidence="1" id="KW-0067">ATP-binding</keyword>
<dbReference type="InterPro" id="IPR000719">
    <property type="entry name" value="Prot_kinase_dom"/>
</dbReference>
<organism evidence="3 4">
    <name type="scientific">Streblomastix strix</name>
    <dbReference type="NCBI Taxonomy" id="222440"/>
    <lineage>
        <taxon>Eukaryota</taxon>
        <taxon>Metamonada</taxon>
        <taxon>Preaxostyla</taxon>
        <taxon>Oxymonadida</taxon>
        <taxon>Streblomastigidae</taxon>
        <taxon>Streblomastix</taxon>
    </lineage>
</organism>
<dbReference type="OrthoDB" id="1732493at2759"/>
<reference evidence="3 4" key="1">
    <citation type="submission" date="2019-03" db="EMBL/GenBank/DDBJ databases">
        <title>Single cell metagenomics reveals metabolic interactions within the superorganism composed of flagellate Streblomastix strix and complex community of Bacteroidetes bacteria on its surface.</title>
        <authorList>
            <person name="Treitli S.C."/>
            <person name="Kolisko M."/>
            <person name="Husnik F."/>
            <person name="Keeling P."/>
            <person name="Hampl V."/>
        </authorList>
    </citation>
    <scope>NUCLEOTIDE SEQUENCE [LARGE SCALE GENOMIC DNA]</scope>
    <source>
        <strain evidence="3">ST1C</strain>
    </source>
</reference>
<dbReference type="Proteomes" id="UP000324800">
    <property type="component" value="Unassembled WGS sequence"/>
</dbReference>
<evidence type="ECO:0000313" key="3">
    <source>
        <dbReference type="EMBL" id="KAA6397020.1"/>
    </source>
</evidence>
<sequence>MQETQHDGNGAKVVIIHGYEKLEQLGSGGFGSVYKAKKQGDQKLYALKKLNQGGVNESAFKHEFELIQTIPDCPYVLKAVEA</sequence>
<dbReference type="PROSITE" id="PS50011">
    <property type="entry name" value="PROTEIN_KINASE_DOM"/>
    <property type="match status" value="1"/>
</dbReference>
<dbReference type="Pfam" id="PF00069">
    <property type="entry name" value="Pkinase"/>
    <property type="match status" value="1"/>
</dbReference>
<evidence type="ECO:0000256" key="1">
    <source>
        <dbReference type="PROSITE-ProRule" id="PRU10141"/>
    </source>
</evidence>